<dbReference type="Proteomes" id="UP000218334">
    <property type="component" value="Unassembled WGS sequence"/>
</dbReference>
<gene>
    <name evidence="1" type="ORF">ARMSODRAFT_979117</name>
</gene>
<reference evidence="2" key="1">
    <citation type="journal article" date="2017" name="Nat. Ecol. Evol.">
        <title>Genome expansion and lineage-specific genetic innovations in the forest pathogenic fungi Armillaria.</title>
        <authorList>
            <person name="Sipos G."/>
            <person name="Prasanna A.N."/>
            <person name="Walter M.C."/>
            <person name="O'Connor E."/>
            <person name="Balint B."/>
            <person name="Krizsan K."/>
            <person name="Kiss B."/>
            <person name="Hess J."/>
            <person name="Varga T."/>
            <person name="Slot J."/>
            <person name="Riley R."/>
            <person name="Boka B."/>
            <person name="Rigling D."/>
            <person name="Barry K."/>
            <person name="Lee J."/>
            <person name="Mihaltcheva S."/>
            <person name="LaButti K."/>
            <person name="Lipzen A."/>
            <person name="Waldron R."/>
            <person name="Moloney N.M."/>
            <person name="Sperisen C."/>
            <person name="Kredics L."/>
            <person name="Vagvoelgyi C."/>
            <person name="Patrignani A."/>
            <person name="Fitzpatrick D."/>
            <person name="Nagy I."/>
            <person name="Doyle S."/>
            <person name="Anderson J.B."/>
            <person name="Grigoriev I.V."/>
            <person name="Gueldener U."/>
            <person name="Muensterkoetter M."/>
            <person name="Nagy L.G."/>
        </authorList>
    </citation>
    <scope>NUCLEOTIDE SEQUENCE [LARGE SCALE GENOMIC DNA]</scope>
    <source>
        <strain evidence="2">28-4</strain>
    </source>
</reference>
<accession>A0A2H3BMJ3</accession>
<evidence type="ECO:0000313" key="2">
    <source>
        <dbReference type="Proteomes" id="UP000218334"/>
    </source>
</evidence>
<evidence type="ECO:0000313" key="1">
    <source>
        <dbReference type="EMBL" id="PBK64276.1"/>
    </source>
</evidence>
<dbReference type="AlphaFoldDB" id="A0A2H3BMJ3"/>
<proteinExistence type="predicted"/>
<keyword evidence="2" id="KW-1185">Reference proteome</keyword>
<sequence>MTGNVPPPFPFTFIDDSEFVIFHIMTYSNYAHITVNLTTAPSSDTEGLTTLYAYSVKSHLGPGWRESDDDRHALTQGKAVHSTITVTRRRARGLRAPARAQLALFLRASISSPPTTFYRHWLYNVDLVISTKQDCLETGTVGGLSLAFGGFGSI</sequence>
<organism evidence="1 2">
    <name type="scientific">Armillaria solidipes</name>
    <dbReference type="NCBI Taxonomy" id="1076256"/>
    <lineage>
        <taxon>Eukaryota</taxon>
        <taxon>Fungi</taxon>
        <taxon>Dikarya</taxon>
        <taxon>Basidiomycota</taxon>
        <taxon>Agaricomycotina</taxon>
        <taxon>Agaricomycetes</taxon>
        <taxon>Agaricomycetidae</taxon>
        <taxon>Agaricales</taxon>
        <taxon>Marasmiineae</taxon>
        <taxon>Physalacriaceae</taxon>
        <taxon>Armillaria</taxon>
    </lineage>
</organism>
<name>A0A2H3BMJ3_9AGAR</name>
<protein>
    <submittedName>
        <fullName evidence="1">Uncharacterized protein</fullName>
    </submittedName>
</protein>
<dbReference type="EMBL" id="KZ293452">
    <property type="protein sequence ID" value="PBK64276.1"/>
    <property type="molecule type" value="Genomic_DNA"/>
</dbReference>